<evidence type="ECO:0000313" key="2">
    <source>
        <dbReference type="EMBL" id="KAA1080623.1"/>
    </source>
</evidence>
<gene>
    <name evidence="2" type="ORF">PGT21_015020</name>
    <name evidence="3" type="ORF">PGTUg99_032141</name>
</gene>
<keyword evidence="4" id="KW-1185">Reference proteome</keyword>
<feature type="compositionally biased region" description="Polar residues" evidence="1">
    <location>
        <begin position="1"/>
        <end position="13"/>
    </location>
</feature>
<dbReference type="AlphaFoldDB" id="A0A5B0MWA3"/>
<evidence type="ECO:0000313" key="5">
    <source>
        <dbReference type="Proteomes" id="UP000325313"/>
    </source>
</evidence>
<dbReference type="EMBL" id="VDEP01000103">
    <property type="protein sequence ID" value="KAA1131583.1"/>
    <property type="molecule type" value="Genomic_DNA"/>
</dbReference>
<feature type="region of interest" description="Disordered" evidence="1">
    <location>
        <begin position="1"/>
        <end position="44"/>
    </location>
</feature>
<evidence type="ECO:0000256" key="1">
    <source>
        <dbReference type="SAM" id="MobiDB-lite"/>
    </source>
</evidence>
<evidence type="ECO:0000313" key="4">
    <source>
        <dbReference type="Proteomes" id="UP000324748"/>
    </source>
</evidence>
<organism evidence="2 4">
    <name type="scientific">Puccinia graminis f. sp. tritici</name>
    <dbReference type="NCBI Taxonomy" id="56615"/>
    <lineage>
        <taxon>Eukaryota</taxon>
        <taxon>Fungi</taxon>
        <taxon>Dikarya</taxon>
        <taxon>Basidiomycota</taxon>
        <taxon>Pucciniomycotina</taxon>
        <taxon>Pucciniomycetes</taxon>
        <taxon>Pucciniales</taxon>
        <taxon>Pucciniaceae</taxon>
        <taxon>Puccinia</taxon>
    </lineage>
</organism>
<protein>
    <submittedName>
        <fullName evidence="2">Uncharacterized protein</fullName>
    </submittedName>
</protein>
<comment type="caution">
    <text evidence="2">The sequence shown here is derived from an EMBL/GenBank/DDBJ whole genome shotgun (WGS) entry which is preliminary data.</text>
</comment>
<reference evidence="4 5" key="1">
    <citation type="submission" date="2019-05" db="EMBL/GenBank/DDBJ databases">
        <title>Emergence of the Ug99 lineage of the wheat stem rust pathogen through somatic hybridization.</title>
        <authorList>
            <person name="Li F."/>
            <person name="Upadhyaya N.M."/>
            <person name="Sperschneider J."/>
            <person name="Matny O."/>
            <person name="Nguyen-Phuc H."/>
            <person name="Mago R."/>
            <person name="Raley C."/>
            <person name="Miller M.E."/>
            <person name="Silverstein K.A.T."/>
            <person name="Henningsen E."/>
            <person name="Hirsch C.D."/>
            <person name="Visser B."/>
            <person name="Pretorius Z.A."/>
            <person name="Steffenson B.J."/>
            <person name="Schwessinger B."/>
            <person name="Dodds P.N."/>
            <person name="Figueroa M."/>
        </authorList>
    </citation>
    <scope>NUCLEOTIDE SEQUENCE [LARGE SCALE GENOMIC DNA]</scope>
    <source>
        <strain evidence="2">21-0</strain>
        <strain evidence="3 5">Ug99</strain>
    </source>
</reference>
<sequence>MADFGVQSSQKNDYQGIPEDVLSQDGPKKQKKVHTHYETQSQPRFEVLDSSPSAYPDQTFMPPGVEDVITNHITTSSHIHTEKLWKSQ</sequence>
<dbReference type="EMBL" id="VSWC01000131">
    <property type="protein sequence ID" value="KAA1080623.1"/>
    <property type="molecule type" value="Genomic_DNA"/>
</dbReference>
<name>A0A5B0MWA3_PUCGR</name>
<dbReference type="Proteomes" id="UP000325313">
    <property type="component" value="Unassembled WGS sequence"/>
</dbReference>
<evidence type="ECO:0000313" key="3">
    <source>
        <dbReference type="EMBL" id="KAA1131583.1"/>
    </source>
</evidence>
<dbReference type="Proteomes" id="UP000324748">
    <property type="component" value="Unassembled WGS sequence"/>
</dbReference>
<proteinExistence type="predicted"/>
<accession>A0A5B0MWA3</accession>